<evidence type="ECO:0000313" key="2">
    <source>
        <dbReference type="RefSeq" id="XP_075101984.1"/>
    </source>
</evidence>
<reference evidence="1" key="1">
    <citation type="journal article" date="2014" name="Nat. Commun.">
        <title>The tobacco genome sequence and its comparison with those of tomato and potato.</title>
        <authorList>
            <person name="Sierro N."/>
            <person name="Battey J.N."/>
            <person name="Ouadi S."/>
            <person name="Bakaher N."/>
            <person name="Bovet L."/>
            <person name="Willig A."/>
            <person name="Goepfert S."/>
            <person name="Peitsch M.C."/>
            <person name="Ivanov N.V."/>
        </authorList>
    </citation>
    <scope>NUCLEOTIDE SEQUENCE [LARGE SCALE GENOMIC DNA]</scope>
</reference>
<name>A0AC58TXM9_TOBAC</name>
<dbReference type="Proteomes" id="UP000790787">
    <property type="component" value="Chromosome 3"/>
</dbReference>
<organism evidence="1 2">
    <name type="scientific">Nicotiana tabacum</name>
    <name type="common">Common tobacco</name>
    <dbReference type="NCBI Taxonomy" id="4097"/>
    <lineage>
        <taxon>Eukaryota</taxon>
        <taxon>Viridiplantae</taxon>
        <taxon>Streptophyta</taxon>
        <taxon>Embryophyta</taxon>
        <taxon>Tracheophyta</taxon>
        <taxon>Spermatophyta</taxon>
        <taxon>Magnoliopsida</taxon>
        <taxon>eudicotyledons</taxon>
        <taxon>Gunneridae</taxon>
        <taxon>Pentapetalae</taxon>
        <taxon>asterids</taxon>
        <taxon>lamiids</taxon>
        <taxon>Solanales</taxon>
        <taxon>Solanaceae</taxon>
        <taxon>Nicotianoideae</taxon>
        <taxon>Nicotianeae</taxon>
        <taxon>Nicotiana</taxon>
    </lineage>
</organism>
<sequence length="612" mass="68194">MENEAETHNELQIVEKVGESNASTDSTTNNSEFESGSKKRKMVKERSIAWRYFNKFTDAEGVKKAKCKYCSEEYVADTKHSGINNLLLHMPKCPTNPYKEEGSQTILGFQPKDLTGDVSVIPWKFDQETCRRALARMIIKDELPFISVEKDGFRDFVRTFQPLFHITSHTTMTRDCLEIQKGQDLASGIAKCLLEWGVDKVFTLTVNNTSSNDVMVRELSKQFTRWNTNLIEGPLLSSDWDSVRRIVKFLEIFYELTLKVSSTLYITSNVHFLEMCVVDSFLKELMQNEDAFLREIAKNIKEKFDKFENTKGCDTLFNVYTMKNGGNGSCPSSPSSLSSPSSPSSSSLLSKFILDLKKHKKCDGFDSKMELDKYLGEDVEEDHEKFNILGWWKLNSPRFPTLAEMARDVLAISISSVALGSTFSTDGRILDPFRSSLTPRLVQALVCVQDWLRNESTTPVKIEEDLDNLKQLEAGRRASRWARAPIPAFRQSGVATGFVHIAAITKPTQSITSSHPPTLSSSSQPSAAPVVETPASPVLHLIDESSPSDEDLVSRKGRVVDMGNGVTRAVDSPRDDHGSTIAIVESDAILPEMSLSAGVGERSPLPEVGDGI</sequence>
<protein>
    <submittedName>
        <fullName evidence="2">Zinc finger BED domain-containing protein DAYSLEEPER-like</fullName>
    </submittedName>
</protein>
<accession>A0AC58TXM9</accession>
<dbReference type="RefSeq" id="XP_075101984.1">
    <property type="nucleotide sequence ID" value="XM_075245883.1"/>
</dbReference>
<proteinExistence type="predicted"/>
<reference evidence="2" key="2">
    <citation type="submission" date="2025-08" db="UniProtKB">
        <authorList>
            <consortium name="RefSeq"/>
        </authorList>
    </citation>
    <scope>IDENTIFICATION</scope>
    <source>
        <tissue evidence="2">Leaf</tissue>
    </source>
</reference>
<keyword evidence="1" id="KW-1185">Reference proteome</keyword>
<gene>
    <name evidence="2" type="primary">LOC107767579</name>
</gene>
<evidence type="ECO:0000313" key="1">
    <source>
        <dbReference type="Proteomes" id="UP000790787"/>
    </source>
</evidence>